<dbReference type="EMBL" id="JACHGB010000006">
    <property type="protein sequence ID" value="MBB5273356.1"/>
    <property type="molecule type" value="Genomic_DNA"/>
</dbReference>
<dbReference type="Proteomes" id="UP000532440">
    <property type="component" value="Unassembled WGS sequence"/>
</dbReference>
<reference evidence="9 10" key="1">
    <citation type="submission" date="2020-08" db="EMBL/GenBank/DDBJ databases">
        <title>Genomic Encyclopedia of Type Strains, Phase IV (KMG-IV): sequencing the most valuable type-strain genomes for metagenomic binning, comparative biology and taxonomic classification.</title>
        <authorList>
            <person name="Goeker M."/>
        </authorList>
    </citation>
    <scope>NUCLEOTIDE SEQUENCE [LARGE SCALE GENOMIC DNA]</scope>
    <source>
        <strain evidence="9 10">DSM 29781</strain>
    </source>
</reference>
<evidence type="ECO:0000256" key="3">
    <source>
        <dbReference type="ARBA" id="ARBA00022448"/>
    </source>
</evidence>
<dbReference type="GO" id="GO:0005886">
    <property type="term" value="C:plasma membrane"/>
    <property type="evidence" value="ECO:0007669"/>
    <property type="project" value="UniProtKB-SubCell"/>
</dbReference>
<feature type="transmembrane region" description="Helical" evidence="8">
    <location>
        <begin position="371"/>
        <end position="391"/>
    </location>
</feature>
<feature type="transmembrane region" description="Helical" evidence="8">
    <location>
        <begin position="451"/>
        <end position="469"/>
    </location>
</feature>
<dbReference type="Gene3D" id="3.30.70.1440">
    <property type="entry name" value="Multidrug efflux transporter AcrB pore domain"/>
    <property type="match status" value="1"/>
</dbReference>
<dbReference type="Gene3D" id="3.30.70.1320">
    <property type="entry name" value="Multidrug efflux transporter AcrB pore domain like"/>
    <property type="match status" value="1"/>
</dbReference>
<evidence type="ECO:0000256" key="8">
    <source>
        <dbReference type="SAM" id="Phobius"/>
    </source>
</evidence>
<evidence type="ECO:0000256" key="5">
    <source>
        <dbReference type="ARBA" id="ARBA00022692"/>
    </source>
</evidence>
<feature type="transmembrane region" description="Helical" evidence="8">
    <location>
        <begin position="1001"/>
        <end position="1027"/>
    </location>
</feature>
<feature type="transmembrane region" description="Helical" evidence="8">
    <location>
        <begin position="931"/>
        <end position="952"/>
    </location>
</feature>
<keyword evidence="6 8" id="KW-1133">Transmembrane helix</keyword>
<dbReference type="InterPro" id="IPR004763">
    <property type="entry name" value="CusA-like"/>
</dbReference>
<keyword evidence="4" id="KW-1003">Cell membrane</keyword>
<dbReference type="NCBIfam" id="TIGR00914">
    <property type="entry name" value="2A0601"/>
    <property type="match status" value="1"/>
</dbReference>
<evidence type="ECO:0000256" key="1">
    <source>
        <dbReference type="ARBA" id="ARBA00004651"/>
    </source>
</evidence>
<dbReference type="GO" id="GO:0008324">
    <property type="term" value="F:monoatomic cation transmembrane transporter activity"/>
    <property type="evidence" value="ECO:0007669"/>
    <property type="project" value="InterPro"/>
</dbReference>
<keyword evidence="7 8" id="KW-0472">Membrane</keyword>
<feature type="transmembrane region" description="Helical" evidence="8">
    <location>
        <begin position="397"/>
        <end position="418"/>
    </location>
</feature>
<dbReference type="RefSeq" id="WP_183969810.1">
    <property type="nucleotide sequence ID" value="NZ_BAABEW010000024.1"/>
</dbReference>
<feature type="transmembrane region" description="Helical" evidence="8">
    <location>
        <begin position="341"/>
        <end position="364"/>
    </location>
</feature>
<keyword evidence="10" id="KW-1185">Reference proteome</keyword>
<feature type="transmembrane region" description="Helical" evidence="8">
    <location>
        <begin position="475"/>
        <end position="497"/>
    </location>
</feature>
<dbReference type="Gene3D" id="3.30.2090.10">
    <property type="entry name" value="Multidrug efflux transporter AcrB TolC docking domain, DN and DC subdomains"/>
    <property type="match status" value="2"/>
</dbReference>
<dbReference type="GO" id="GO:0042910">
    <property type="term" value="F:xenobiotic transmembrane transporter activity"/>
    <property type="evidence" value="ECO:0007669"/>
    <property type="project" value="TreeGrafter"/>
</dbReference>
<evidence type="ECO:0000313" key="9">
    <source>
        <dbReference type="EMBL" id="MBB5273356.1"/>
    </source>
</evidence>
<dbReference type="PANTHER" id="PTHR32063:SF24">
    <property type="entry name" value="CATION EFFLUX SYSTEM (ACRB_ACRD_ACRF FAMILY)"/>
    <property type="match status" value="1"/>
</dbReference>
<gene>
    <name evidence="9" type="ORF">HNQ70_003384</name>
</gene>
<dbReference type="AlphaFoldDB" id="A0A7W8M9S9"/>
<organism evidence="9 10">
    <name type="scientific">Quisquiliibacterium transsilvanicum</name>
    <dbReference type="NCBI Taxonomy" id="1549638"/>
    <lineage>
        <taxon>Bacteria</taxon>
        <taxon>Pseudomonadati</taxon>
        <taxon>Pseudomonadota</taxon>
        <taxon>Betaproteobacteria</taxon>
        <taxon>Burkholderiales</taxon>
        <taxon>Burkholderiaceae</taxon>
        <taxon>Quisquiliibacterium</taxon>
    </lineage>
</organism>
<proteinExistence type="inferred from homology"/>
<dbReference type="Gene3D" id="3.30.70.1430">
    <property type="entry name" value="Multidrug efflux transporter AcrB pore domain"/>
    <property type="match status" value="2"/>
</dbReference>
<feature type="transmembrane region" description="Helical" evidence="8">
    <location>
        <begin position="973"/>
        <end position="989"/>
    </location>
</feature>
<comment type="similarity">
    <text evidence="2">Belongs to the resistance-nodulation-cell division (RND) (TC 2.A.6) family.</text>
</comment>
<evidence type="ECO:0000256" key="2">
    <source>
        <dbReference type="ARBA" id="ARBA00010942"/>
    </source>
</evidence>
<evidence type="ECO:0000256" key="4">
    <source>
        <dbReference type="ARBA" id="ARBA00022475"/>
    </source>
</evidence>
<feature type="transmembrane region" description="Helical" evidence="8">
    <location>
        <begin position="872"/>
        <end position="891"/>
    </location>
</feature>
<dbReference type="Gene3D" id="1.20.1640.10">
    <property type="entry name" value="Multidrug efflux transporter AcrB transmembrane domain"/>
    <property type="match status" value="2"/>
</dbReference>
<dbReference type="SUPFAM" id="SSF82714">
    <property type="entry name" value="Multidrug efflux transporter AcrB TolC docking domain, DN and DC subdomains"/>
    <property type="match status" value="2"/>
</dbReference>
<dbReference type="InterPro" id="IPR027463">
    <property type="entry name" value="AcrB_DN_DC_subdom"/>
</dbReference>
<sequence length="1064" mass="114570">MIRSLIAWALKQRIVVAVVALAVAAFGVLGLRGLAVDAFPDVTNVQVQIGTESPGRAPAEVERFVTVPIENAMRGMPGLVEMRSLNRNGLSLITLVFTDDTDVYFARQVALERLIEVADRMPEGATPVLGPVSSGLGEVYQYTLEHPSDGDRELSVDELKSRRDLQDWVVRPLLRSIPGVAEVNSHGGYVRQYQVIANPERLRHYGFTIRDLYGALARNNANSSGGALPVRAEQYLIRGEGLIASLDDIRNIVLKEVNGTPVYVRDVAEVRFGQEVRRGAILRDGVTESVAGIVQMQRGGNAREVVQRVKARVEQINAQSEIPGGLQIVPFYDRTDLVDAALLNVSKVLVEGVVLVIAVLFVFLGDVRSSVIVVATLLLTPLMTFLVMGQIGLSANLMSLGGLAIAIGLMVDGAVVVVENAYARLGKARTSLGLRKEHYILEAASEVSKPVLYGVGIIILVFLPLLSLQGMEGRMFAPLALTIAIALTISLVLSFTLTPALSSFLLKGGKEEDTWLLRKIKHPYLRALDWSLGNGRKVILGALGLMAAAIACIPLLGTAFIPTMKEGSLTPVIVRAPNISLDESLKLEREALAAIATVPGVARVVSRLGGGESSADPGLPHESDPIATLKPRDQWPDGWTQDDIADAIREKLRVLPGVEVAISQPIAARVDEMVSGVRSQVAIKIFGDDLAVLREKGDAIARVLSSLQGTTDLRVERVTGQNYLTVQIDRSAIARYGINVEDVNDLIESAVRGRVTSTVFEGERRYDLFVRYPESSRNNVEAVSSLLLRSPGGALVPLNDVAEIRLVDGPPQIAREDGRRRLVIGANVVGRDLGGYVAEAQARIASDVPLPEGYRLEWGGQFENMERALERLSVIIPMTIAAIFFLLFMLFDSVRQAALIITVLPLAAIGGVFGLLLSGEYLSVPAAVGFINLWGIAVLNGVVLISQIRSLLDQGHPLAEAIREGCEHRFRPVMMTATVAMLALIPMLFSSGPGSEVTRPLAVVVIGGLITSTSLTLLVLPVLYSMLGMSKESRRLSRIEAEELEQAKARRAAGAAGLAGTGGR</sequence>
<feature type="transmembrane region" description="Helical" evidence="8">
    <location>
        <begin position="538"/>
        <end position="561"/>
    </location>
</feature>
<keyword evidence="3" id="KW-0813">Transport</keyword>
<name>A0A7W8M9S9_9BURK</name>
<evidence type="ECO:0000313" key="10">
    <source>
        <dbReference type="Proteomes" id="UP000532440"/>
    </source>
</evidence>
<dbReference type="PRINTS" id="PR00702">
    <property type="entry name" value="ACRIFLAVINRP"/>
</dbReference>
<dbReference type="SUPFAM" id="SSF82866">
    <property type="entry name" value="Multidrug efflux transporter AcrB transmembrane domain"/>
    <property type="match status" value="2"/>
</dbReference>
<comment type="subcellular location">
    <subcellularLocation>
        <location evidence="1">Cell membrane</location>
        <topology evidence="1">Multi-pass membrane protein</topology>
    </subcellularLocation>
</comment>
<dbReference type="InterPro" id="IPR001036">
    <property type="entry name" value="Acrflvin-R"/>
</dbReference>
<evidence type="ECO:0000256" key="6">
    <source>
        <dbReference type="ARBA" id="ARBA00022989"/>
    </source>
</evidence>
<feature type="transmembrane region" description="Helical" evidence="8">
    <location>
        <begin position="898"/>
        <end position="919"/>
    </location>
</feature>
<evidence type="ECO:0000256" key="7">
    <source>
        <dbReference type="ARBA" id="ARBA00023136"/>
    </source>
</evidence>
<dbReference type="Pfam" id="PF00873">
    <property type="entry name" value="ACR_tran"/>
    <property type="match status" value="1"/>
</dbReference>
<accession>A0A7W8M9S9</accession>
<comment type="caution">
    <text evidence="9">The sequence shown here is derived from an EMBL/GenBank/DDBJ whole genome shotgun (WGS) entry which is preliminary data.</text>
</comment>
<dbReference type="PANTHER" id="PTHR32063">
    <property type="match status" value="1"/>
</dbReference>
<protein>
    <submittedName>
        <fullName evidence="9">Cobalt-zinc-cadmium resistance protein CzcA</fullName>
    </submittedName>
</protein>
<keyword evidence="5 8" id="KW-0812">Transmembrane</keyword>
<dbReference type="SUPFAM" id="SSF82693">
    <property type="entry name" value="Multidrug efflux transporter AcrB pore domain, PN1, PN2, PC1 and PC2 subdomains"/>
    <property type="match status" value="2"/>
</dbReference>